<evidence type="ECO:0000256" key="1">
    <source>
        <dbReference type="ARBA" id="ARBA00023002"/>
    </source>
</evidence>
<dbReference type="Gene3D" id="3.40.50.720">
    <property type="entry name" value="NAD(P)-binding Rossmann-like Domain"/>
    <property type="match status" value="1"/>
</dbReference>
<name>A0ABR2UIY4_9PEZI</name>
<dbReference type="InterPro" id="IPR036291">
    <property type="entry name" value="NAD(P)-bd_dom_sf"/>
</dbReference>
<dbReference type="SUPFAM" id="SSF51735">
    <property type="entry name" value="NAD(P)-binding Rossmann-fold domains"/>
    <property type="match status" value="1"/>
</dbReference>
<evidence type="ECO:0000313" key="5">
    <source>
        <dbReference type="Proteomes" id="UP001408356"/>
    </source>
</evidence>
<dbReference type="PANTHER" id="PTHR10366:SF564">
    <property type="entry name" value="STEROL-4-ALPHA-CARBOXYLATE 3-DEHYDROGENASE, DECARBOXYLATING"/>
    <property type="match status" value="1"/>
</dbReference>
<sequence>MSSPVSERVLLTGANGYLAQHILSQFLAAGHSVRGIVRHTSKASQLQASPVFSSYPSSKLDFAVVSGTTIPGAFDQVLMSEPSFDWVIHTASPFNYRKADSNSSNEENFLNPAIKGTTEILSGIRRVAPAVRRVVLTSSMAAVLSWEKDFQAVTHPARISTGQDWNPISREEALTSSVPNRAYQASKTFAERVAWEFVEKEKPGFELVTMNPPAIFGPLADAGQLASPQELNQSTWHIYSQLLSPEHDSTHPVPPNFLHLYIDVRDVAKAHLLGAAVPEAGGKRFVLCVGEMSMQRVADLLREALPVKRDVVPKGGPENWRMEEGTFMASSTDAENILGLHFTSAESTIGDMGKQMVELEKRATQQ</sequence>
<proteinExistence type="inferred from homology"/>
<keyword evidence="1" id="KW-0560">Oxidoreductase</keyword>
<accession>A0ABR2UIY4</accession>
<protein>
    <submittedName>
        <fullName evidence="4">NAD-dependent epimerase/dehydratase domain-containing protein</fullName>
    </submittedName>
</protein>
<evidence type="ECO:0000256" key="2">
    <source>
        <dbReference type="ARBA" id="ARBA00023445"/>
    </source>
</evidence>
<dbReference type="PANTHER" id="PTHR10366">
    <property type="entry name" value="NAD DEPENDENT EPIMERASE/DEHYDRATASE"/>
    <property type="match status" value="1"/>
</dbReference>
<comment type="similarity">
    <text evidence="2">Belongs to the NAD(P)-dependent epimerase/dehydratase family. Dihydroflavonol-4-reductase subfamily.</text>
</comment>
<keyword evidence="5" id="KW-1185">Reference proteome</keyword>
<reference evidence="4 5" key="1">
    <citation type="journal article" date="2024" name="J. Plant Pathol.">
        <title>Sequence and assembly of the genome of Seiridium unicorne, isolate CBS 538.82, causal agent of cypress canker disease.</title>
        <authorList>
            <person name="Scali E."/>
            <person name="Rocca G.D."/>
            <person name="Danti R."/>
            <person name="Garbelotto M."/>
            <person name="Barberini S."/>
            <person name="Baroncelli R."/>
            <person name="Emiliani G."/>
        </authorList>
    </citation>
    <scope>NUCLEOTIDE SEQUENCE [LARGE SCALE GENOMIC DNA]</scope>
    <source>
        <strain evidence="4 5">BM-138-508</strain>
    </source>
</reference>
<feature type="domain" description="NAD-dependent epimerase/dehydratase" evidence="3">
    <location>
        <begin position="9"/>
        <end position="283"/>
    </location>
</feature>
<dbReference type="Pfam" id="PF01370">
    <property type="entry name" value="Epimerase"/>
    <property type="match status" value="1"/>
</dbReference>
<dbReference type="Proteomes" id="UP001408356">
    <property type="component" value="Unassembled WGS sequence"/>
</dbReference>
<organism evidence="4 5">
    <name type="scientific">Seiridium unicorne</name>
    <dbReference type="NCBI Taxonomy" id="138068"/>
    <lineage>
        <taxon>Eukaryota</taxon>
        <taxon>Fungi</taxon>
        <taxon>Dikarya</taxon>
        <taxon>Ascomycota</taxon>
        <taxon>Pezizomycotina</taxon>
        <taxon>Sordariomycetes</taxon>
        <taxon>Xylariomycetidae</taxon>
        <taxon>Amphisphaeriales</taxon>
        <taxon>Sporocadaceae</taxon>
        <taxon>Seiridium</taxon>
    </lineage>
</organism>
<evidence type="ECO:0000259" key="3">
    <source>
        <dbReference type="Pfam" id="PF01370"/>
    </source>
</evidence>
<gene>
    <name evidence="4" type="ORF">SUNI508_11028</name>
</gene>
<dbReference type="EMBL" id="JARVKF010000424">
    <property type="protein sequence ID" value="KAK9414590.1"/>
    <property type="molecule type" value="Genomic_DNA"/>
</dbReference>
<dbReference type="InterPro" id="IPR050425">
    <property type="entry name" value="NAD(P)_dehydrat-like"/>
</dbReference>
<evidence type="ECO:0000313" key="4">
    <source>
        <dbReference type="EMBL" id="KAK9414590.1"/>
    </source>
</evidence>
<comment type="caution">
    <text evidence="4">The sequence shown here is derived from an EMBL/GenBank/DDBJ whole genome shotgun (WGS) entry which is preliminary data.</text>
</comment>
<dbReference type="InterPro" id="IPR001509">
    <property type="entry name" value="Epimerase_deHydtase"/>
</dbReference>